<comment type="caution">
    <text evidence="11">The sequence shown here is derived from an EMBL/GenBank/DDBJ whole genome shotgun (WGS) entry which is preliminary data.</text>
</comment>
<keyword evidence="8" id="KW-0902">Two-component regulatory system</keyword>
<feature type="transmembrane region" description="Helical" evidence="9">
    <location>
        <begin position="36"/>
        <end position="53"/>
    </location>
</feature>
<dbReference type="RefSeq" id="WP_345728825.1">
    <property type="nucleotide sequence ID" value="NZ_BAAAYN010000019.1"/>
</dbReference>
<evidence type="ECO:0000256" key="5">
    <source>
        <dbReference type="ARBA" id="ARBA00022741"/>
    </source>
</evidence>
<evidence type="ECO:0000313" key="11">
    <source>
        <dbReference type="EMBL" id="GAA3387732.1"/>
    </source>
</evidence>
<dbReference type="EMBL" id="BAAAYN010000019">
    <property type="protein sequence ID" value="GAA3387732.1"/>
    <property type="molecule type" value="Genomic_DNA"/>
</dbReference>
<dbReference type="GO" id="GO:0016301">
    <property type="term" value="F:kinase activity"/>
    <property type="evidence" value="ECO:0007669"/>
    <property type="project" value="UniProtKB-KW"/>
</dbReference>
<dbReference type="Pfam" id="PF07730">
    <property type="entry name" value="HisKA_3"/>
    <property type="match status" value="1"/>
</dbReference>
<keyword evidence="7" id="KW-0067">ATP-binding</keyword>
<keyword evidence="5" id="KW-0547">Nucleotide-binding</keyword>
<feature type="transmembrane region" description="Helical" evidence="9">
    <location>
        <begin position="104"/>
        <end position="121"/>
    </location>
</feature>
<name>A0ABP6SZK4_9ACTN</name>
<proteinExistence type="predicted"/>
<reference evidence="12" key="1">
    <citation type="journal article" date="2019" name="Int. J. Syst. Evol. Microbiol.">
        <title>The Global Catalogue of Microorganisms (GCM) 10K type strain sequencing project: providing services to taxonomists for standard genome sequencing and annotation.</title>
        <authorList>
            <consortium name="The Broad Institute Genomics Platform"/>
            <consortium name="The Broad Institute Genome Sequencing Center for Infectious Disease"/>
            <person name="Wu L."/>
            <person name="Ma J."/>
        </authorList>
    </citation>
    <scope>NUCLEOTIDE SEQUENCE [LARGE SCALE GENOMIC DNA]</scope>
    <source>
        <strain evidence="12">JCM 9458</strain>
    </source>
</reference>
<dbReference type="Proteomes" id="UP001501676">
    <property type="component" value="Unassembled WGS sequence"/>
</dbReference>
<dbReference type="SMART" id="SM00387">
    <property type="entry name" value="HATPase_c"/>
    <property type="match status" value="1"/>
</dbReference>
<dbReference type="Gene3D" id="3.30.565.10">
    <property type="entry name" value="Histidine kinase-like ATPase, C-terminal domain"/>
    <property type="match status" value="1"/>
</dbReference>
<dbReference type="Pfam" id="PF02518">
    <property type="entry name" value="HATPase_c"/>
    <property type="match status" value="1"/>
</dbReference>
<keyword evidence="9" id="KW-1133">Transmembrane helix</keyword>
<dbReference type="EC" id="2.7.13.3" evidence="2"/>
<feature type="domain" description="Histidine kinase/HSP90-like ATPase" evidence="10">
    <location>
        <begin position="285"/>
        <end position="377"/>
    </location>
</feature>
<evidence type="ECO:0000256" key="3">
    <source>
        <dbReference type="ARBA" id="ARBA00022553"/>
    </source>
</evidence>
<dbReference type="CDD" id="cd16917">
    <property type="entry name" value="HATPase_UhpB-NarQ-NarX-like"/>
    <property type="match status" value="1"/>
</dbReference>
<evidence type="ECO:0000256" key="6">
    <source>
        <dbReference type="ARBA" id="ARBA00022777"/>
    </source>
</evidence>
<comment type="catalytic activity">
    <reaction evidence="1">
        <text>ATP + protein L-histidine = ADP + protein N-phospho-L-histidine.</text>
        <dbReference type="EC" id="2.7.13.3"/>
    </reaction>
</comment>
<protein>
    <recommendedName>
        <fullName evidence="2">histidine kinase</fullName>
        <ecNumber evidence="2">2.7.13.3</ecNumber>
    </recommendedName>
</protein>
<dbReference type="InterPro" id="IPR050482">
    <property type="entry name" value="Sensor_HK_TwoCompSys"/>
</dbReference>
<sequence length="379" mass="40131">MVGSRIPRRVIDTLALATVALVTGLDVWWSPPGSPRADALGYALAGASIAALLLRRRQPWLVLAVCAGAFTVLSLRGYRGELLFLPTAVALYTAVVRSSRSRTVLIGAIAVGWSVALAWTAGDRSSAPITAMAWPVVAVLLGEVVRSGRELRREQAAREARLAADREREIARRIEAERLRIAREVHDVVAHVMAGVTVQMGVAVAAVDRRPEVARAALHQARTASRGALAELRTAVALLRDGTSALDAGPPPGLADLAGLADGTRSPTLQVDVRTDPDATPLPAVLELTAYRIVQEALTNVVRHAHATRVDVSVRRDQEVLVVDVTDDGVGGTDPPGREGFGLRGMAERAASFGGRIEAGPRPDGGFRVRAFLPTGGAW</sequence>
<evidence type="ECO:0000256" key="1">
    <source>
        <dbReference type="ARBA" id="ARBA00000085"/>
    </source>
</evidence>
<keyword evidence="3" id="KW-0597">Phosphoprotein</keyword>
<accession>A0ABP6SZK4</accession>
<evidence type="ECO:0000259" key="10">
    <source>
        <dbReference type="SMART" id="SM00387"/>
    </source>
</evidence>
<evidence type="ECO:0000256" key="7">
    <source>
        <dbReference type="ARBA" id="ARBA00022840"/>
    </source>
</evidence>
<evidence type="ECO:0000256" key="2">
    <source>
        <dbReference type="ARBA" id="ARBA00012438"/>
    </source>
</evidence>
<feature type="transmembrane region" description="Helical" evidence="9">
    <location>
        <begin position="60"/>
        <end position="76"/>
    </location>
</feature>
<keyword evidence="9" id="KW-0472">Membrane</keyword>
<evidence type="ECO:0000313" key="12">
    <source>
        <dbReference type="Proteomes" id="UP001501676"/>
    </source>
</evidence>
<feature type="transmembrane region" description="Helical" evidence="9">
    <location>
        <begin position="12"/>
        <end position="30"/>
    </location>
</feature>
<dbReference type="SUPFAM" id="SSF55874">
    <property type="entry name" value="ATPase domain of HSP90 chaperone/DNA topoisomerase II/histidine kinase"/>
    <property type="match status" value="1"/>
</dbReference>
<evidence type="ECO:0000256" key="8">
    <source>
        <dbReference type="ARBA" id="ARBA00023012"/>
    </source>
</evidence>
<dbReference type="PANTHER" id="PTHR24421:SF10">
    <property type="entry name" value="NITRATE_NITRITE SENSOR PROTEIN NARQ"/>
    <property type="match status" value="1"/>
</dbReference>
<evidence type="ECO:0000256" key="4">
    <source>
        <dbReference type="ARBA" id="ARBA00022679"/>
    </source>
</evidence>
<feature type="transmembrane region" description="Helical" evidence="9">
    <location>
        <begin position="82"/>
        <end position="97"/>
    </location>
</feature>
<keyword evidence="4" id="KW-0808">Transferase</keyword>
<keyword evidence="12" id="KW-1185">Reference proteome</keyword>
<dbReference type="InterPro" id="IPR036890">
    <property type="entry name" value="HATPase_C_sf"/>
</dbReference>
<gene>
    <name evidence="11" type="ORF">GCM10020369_31290</name>
</gene>
<dbReference type="InterPro" id="IPR003594">
    <property type="entry name" value="HATPase_dom"/>
</dbReference>
<dbReference type="InterPro" id="IPR011712">
    <property type="entry name" value="Sig_transdc_His_kin_sub3_dim/P"/>
</dbReference>
<keyword evidence="9" id="KW-0812">Transmembrane</keyword>
<dbReference type="Gene3D" id="1.20.5.1930">
    <property type="match status" value="1"/>
</dbReference>
<evidence type="ECO:0000256" key="9">
    <source>
        <dbReference type="SAM" id="Phobius"/>
    </source>
</evidence>
<dbReference type="PANTHER" id="PTHR24421">
    <property type="entry name" value="NITRATE/NITRITE SENSOR PROTEIN NARX-RELATED"/>
    <property type="match status" value="1"/>
</dbReference>
<keyword evidence="6 11" id="KW-0418">Kinase</keyword>
<organism evidence="11 12">
    <name type="scientific">Cryptosporangium minutisporangium</name>
    <dbReference type="NCBI Taxonomy" id="113569"/>
    <lineage>
        <taxon>Bacteria</taxon>
        <taxon>Bacillati</taxon>
        <taxon>Actinomycetota</taxon>
        <taxon>Actinomycetes</taxon>
        <taxon>Cryptosporangiales</taxon>
        <taxon>Cryptosporangiaceae</taxon>
        <taxon>Cryptosporangium</taxon>
    </lineage>
</organism>